<dbReference type="Proteomes" id="UP000198538">
    <property type="component" value="Unassembled WGS sequence"/>
</dbReference>
<dbReference type="STRING" id="582692.SAMN05720606_12933"/>
<name>A0A1G5LMP5_9BACL</name>
<reference evidence="3" key="1">
    <citation type="submission" date="2016-10" db="EMBL/GenBank/DDBJ databases">
        <authorList>
            <person name="Varghese N."/>
            <person name="Submissions S."/>
        </authorList>
    </citation>
    <scope>NUCLEOTIDE SEQUENCE [LARGE SCALE GENOMIC DNA]</scope>
    <source>
        <strain evidence="3">BL9</strain>
    </source>
</reference>
<accession>A0A1G5LMP5</accession>
<feature type="compositionally biased region" description="Basic and acidic residues" evidence="1">
    <location>
        <begin position="1"/>
        <end position="26"/>
    </location>
</feature>
<organism evidence="2 3">
    <name type="scientific">Paenibacillus polysaccharolyticus</name>
    <dbReference type="NCBI Taxonomy" id="582692"/>
    <lineage>
        <taxon>Bacteria</taxon>
        <taxon>Bacillati</taxon>
        <taxon>Bacillota</taxon>
        <taxon>Bacilli</taxon>
        <taxon>Bacillales</taxon>
        <taxon>Paenibacillaceae</taxon>
        <taxon>Paenibacillus</taxon>
    </lineage>
</organism>
<dbReference type="RefSeq" id="WP_338060896.1">
    <property type="nucleotide sequence ID" value="NZ_FMVM01000029.1"/>
</dbReference>
<dbReference type="Gene3D" id="3.40.50.150">
    <property type="entry name" value="Vaccinia Virus protein VP39"/>
    <property type="match status" value="1"/>
</dbReference>
<keyword evidence="3" id="KW-1185">Reference proteome</keyword>
<sequence length="268" mass="31599">MSREEQRILNDQQSREEREHSEDIIRDRKRSKQMHQHEESGLELSQIVFIGRTFEEYMLMFDLTREELAGQNILDCPGGACSFSGQARKLGAHAVASDIVYQYGMNELGTKGFQDIEHTMKQIHAVQGKYIWDQFGTIEGLRQERLRAITDCVEDMRQHPECYVATVLPELPFNDEQFDLTLSAHFLFTYADRLNFDFHVRTLLEMLRVTKHEVRIFPTVDLSGKRYEYMDELKMFLENKGYLLSEVRTSYEFQRNAHTMLRIRKPSL</sequence>
<dbReference type="AlphaFoldDB" id="A0A1G5LMP5"/>
<protein>
    <recommendedName>
        <fullName evidence="4">Methyltransferase domain-containing protein</fullName>
    </recommendedName>
</protein>
<feature type="region of interest" description="Disordered" evidence="1">
    <location>
        <begin position="1"/>
        <end position="38"/>
    </location>
</feature>
<evidence type="ECO:0000313" key="3">
    <source>
        <dbReference type="Proteomes" id="UP000198538"/>
    </source>
</evidence>
<dbReference type="EMBL" id="FMVM01000029">
    <property type="protein sequence ID" value="SCZ13510.1"/>
    <property type="molecule type" value="Genomic_DNA"/>
</dbReference>
<dbReference type="SUPFAM" id="SSF53335">
    <property type="entry name" value="S-adenosyl-L-methionine-dependent methyltransferases"/>
    <property type="match status" value="1"/>
</dbReference>
<proteinExistence type="predicted"/>
<evidence type="ECO:0000256" key="1">
    <source>
        <dbReference type="SAM" id="MobiDB-lite"/>
    </source>
</evidence>
<evidence type="ECO:0008006" key="4">
    <source>
        <dbReference type="Google" id="ProtNLM"/>
    </source>
</evidence>
<evidence type="ECO:0000313" key="2">
    <source>
        <dbReference type="EMBL" id="SCZ13510.1"/>
    </source>
</evidence>
<dbReference type="InterPro" id="IPR029063">
    <property type="entry name" value="SAM-dependent_MTases_sf"/>
</dbReference>
<gene>
    <name evidence="2" type="ORF">SAMN05720606_12933</name>
</gene>